<keyword evidence="5" id="KW-1185">Reference proteome</keyword>
<evidence type="ECO:0000256" key="1">
    <source>
        <dbReference type="ARBA" id="ARBA00022786"/>
    </source>
</evidence>
<dbReference type="PANTHER" id="PTHR13318:SF152">
    <property type="entry name" value="F-BOX_LRR-REPEAT PROTEIN 4"/>
    <property type="match status" value="1"/>
</dbReference>
<feature type="domain" description="F-box" evidence="3">
    <location>
        <begin position="423"/>
        <end position="479"/>
    </location>
</feature>
<gene>
    <name evidence="4" type="ORF">MN116_002540</name>
</gene>
<dbReference type="SUPFAM" id="SSF52047">
    <property type="entry name" value="RNI-like"/>
    <property type="match status" value="1"/>
</dbReference>
<accession>A0AAE1ZJP4</accession>
<evidence type="ECO:0000313" key="5">
    <source>
        <dbReference type="Proteomes" id="UP001292079"/>
    </source>
</evidence>
<dbReference type="AlphaFoldDB" id="A0AAE1ZJP4"/>
<comment type="caution">
    <text evidence="4">The sequence shown here is derived from an EMBL/GenBank/DDBJ whole genome shotgun (WGS) entry which is preliminary data.</text>
</comment>
<sequence length="970" mass="110520">MARKQKKWGLVHQFVQEVVDFSSQYGSESGTGFTAANVVGPCQVYPNYCDSSATCAFRTYGKWWHNSPSHLQPINLTLSDDNYTSEDYIDLFFDIPVIPMHLQIYETYNPGGIVRISACYRQQPDDGPINMRKLQWSTLWKLNDSNQDKCQLVQRQHVYDTNHIHHQQPSNKLQLTYYPDNVCTTLACSSTTNFRKRYTSDMHCYRFLPALECGENTSTYEYSPQSRIFQPPLSNIQPYLTDLIRIEFDNTRCRYYTQIDAVRLSGWAELTDTMSRWPGQLEAPSSSPASVDCSTISVNQPNSRIENTLSTFTDLLRPCTPRLRASSYDITSEPMDASIQDEISPESSQNQSIDEEIDENKSSDNILPICIRRKSSGLIQIPPFGMNILSLQSRNIVALPPGTICQSSLFGLTYLHEDALWRHGPLTRLPYEVLLHIFSYLDLRCLFRCACVSRQFRCLVDDTLANVTSINLQSFWPTLNDSTLINLGKRLGQVNLTARAVAEYYTSGQSLVAPITLLRRQYREEDEEEGNADIENNYNVKQNNSSVYNGRTSISHYVNNHTKTRVHMPFATRVRNFSSIAARLHNHTRILNSIHSNVMDISMSKNDFPTENSTMNHNRSDKITNDIEELQPTDELNQGNYLELPNSHLRRLDMSWCGNYSQISPTAFGYFLTDTCRYLITLRLSSCKFLNDDCLLYIVNTCPYIQELDLSSCLGITSYGFLALGRLIHLQWISLYRTHINDNGLAILAELCQHLKHVNLGSCIDVSDMDHALNTLTRNNPNLLSLNLWRCNSLTAIGISFISEYCLQLNELDIGWCRNVVLTQETNCIVHLASRVKHLKKLFLTGTNLLNSEELLLISQYLSTTLEQLDIHGSTNITNSAIVSLLNQCEQLKLLDVSFCPEIHSGNLIQLRYLYPLCTIIDSIPDMNAEILGGNNQFPEMIIDEVDDTDEENILRNRQELLALPAPNPL</sequence>
<dbReference type="CDD" id="cd09917">
    <property type="entry name" value="F-box_SF"/>
    <property type="match status" value="1"/>
</dbReference>
<dbReference type="SMART" id="SM00256">
    <property type="entry name" value="FBOX"/>
    <property type="match status" value="1"/>
</dbReference>
<dbReference type="PROSITE" id="PS50181">
    <property type="entry name" value="FBOX"/>
    <property type="match status" value="1"/>
</dbReference>
<dbReference type="InterPro" id="IPR001810">
    <property type="entry name" value="F-box_dom"/>
</dbReference>
<evidence type="ECO:0000256" key="2">
    <source>
        <dbReference type="SAM" id="MobiDB-lite"/>
    </source>
</evidence>
<keyword evidence="1" id="KW-0833">Ubl conjugation pathway</keyword>
<reference evidence="4" key="2">
    <citation type="journal article" date="2023" name="Infect Dis Poverty">
        <title>Chromosome-scale genome of the human blood fluke Schistosoma mekongi and its implications for public health.</title>
        <authorList>
            <person name="Zhou M."/>
            <person name="Xu L."/>
            <person name="Xu D."/>
            <person name="Chen W."/>
            <person name="Khan J."/>
            <person name="Hu Y."/>
            <person name="Huang H."/>
            <person name="Wei H."/>
            <person name="Zhang Y."/>
            <person name="Chusongsang P."/>
            <person name="Tanasarnprasert K."/>
            <person name="Hu X."/>
            <person name="Limpanont Y."/>
            <person name="Lv Z."/>
        </authorList>
    </citation>
    <scope>NUCLEOTIDE SEQUENCE</scope>
    <source>
        <strain evidence="4">LV_2022a</strain>
    </source>
</reference>
<dbReference type="GO" id="GO:0031146">
    <property type="term" value="P:SCF-dependent proteasomal ubiquitin-dependent protein catabolic process"/>
    <property type="evidence" value="ECO:0007669"/>
    <property type="project" value="TreeGrafter"/>
</dbReference>
<name>A0AAE1ZJP4_SCHME</name>
<dbReference type="InterPro" id="IPR036047">
    <property type="entry name" value="F-box-like_dom_sf"/>
</dbReference>
<feature type="region of interest" description="Disordered" evidence="2">
    <location>
        <begin position="335"/>
        <end position="360"/>
    </location>
</feature>
<dbReference type="InterPro" id="IPR032675">
    <property type="entry name" value="LRR_dom_sf"/>
</dbReference>
<dbReference type="InterPro" id="IPR057207">
    <property type="entry name" value="FBXL15_LRR"/>
</dbReference>
<dbReference type="Pfam" id="PF25372">
    <property type="entry name" value="DUF7885"/>
    <property type="match status" value="1"/>
</dbReference>
<dbReference type="SMART" id="SM00367">
    <property type="entry name" value="LRR_CC"/>
    <property type="match status" value="7"/>
</dbReference>
<dbReference type="PANTHER" id="PTHR13318">
    <property type="entry name" value="PARTNER OF PAIRED, ISOFORM B-RELATED"/>
    <property type="match status" value="1"/>
</dbReference>
<organism evidence="4 5">
    <name type="scientific">Schistosoma mekongi</name>
    <name type="common">Parasitic worm</name>
    <dbReference type="NCBI Taxonomy" id="38744"/>
    <lineage>
        <taxon>Eukaryota</taxon>
        <taxon>Metazoa</taxon>
        <taxon>Spiralia</taxon>
        <taxon>Lophotrochozoa</taxon>
        <taxon>Platyhelminthes</taxon>
        <taxon>Trematoda</taxon>
        <taxon>Digenea</taxon>
        <taxon>Strigeidida</taxon>
        <taxon>Schistosomatoidea</taxon>
        <taxon>Schistosomatidae</taxon>
        <taxon>Schistosoma</taxon>
    </lineage>
</organism>
<evidence type="ECO:0000313" key="4">
    <source>
        <dbReference type="EMBL" id="KAK4475491.1"/>
    </source>
</evidence>
<protein>
    <recommendedName>
        <fullName evidence="3">F-box domain-containing protein</fullName>
    </recommendedName>
</protein>
<proteinExistence type="predicted"/>
<dbReference type="Gene3D" id="3.80.10.10">
    <property type="entry name" value="Ribonuclease Inhibitor"/>
    <property type="match status" value="2"/>
</dbReference>
<dbReference type="Gene3D" id="1.20.1280.50">
    <property type="match status" value="1"/>
</dbReference>
<dbReference type="SUPFAM" id="SSF81383">
    <property type="entry name" value="F-box domain"/>
    <property type="match status" value="1"/>
</dbReference>
<dbReference type="Proteomes" id="UP001292079">
    <property type="component" value="Unassembled WGS sequence"/>
</dbReference>
<evidence type="ECO:0000259" key="3">
    <source>
        <dbReference type="PROSITE" id="PS50181"/>
    </source>
</evidence>
<dbReference type="Pfam" id="PF12937">
    <property type="entry name" value="F-box-like"/>
    <property type="match status" value="1"/>
</dbReference>
<dbReference type="GO" id="GO:0019005">
    <property type="term" value="C:SCF ubiquitin ligase complex"/>
    <property type="evidence" value="ECO:0007669"/>
    <property type="project" value="TreeGrafter"/>
</dbReference>
<reference evidence="4" key="1">
    <citation type="submission" date="2022-04" db="EMBL/GenBank/DDBJ databases">
        <authorList>
            <person name="Xu L."/>
            <person name="Lv Z."/>
        </authorList>
    </citation>
    <scope>NUCLEOTIDE SEQUENCE</scope>
    <source>
        <strain evidence="4">LV_2022a</strain>
    </source>
</reference>
<dbReference type="InterPro" id="IPR006553">
    <property type="entry name" value="Leu-rich_rpt_Cys-con_subtyp"/>
</dbReference>
<dbReference type="EMBL" id="JALJAT010000001">
    <property type="protein sequence ID" value="KAK4475491.1"/>
    <property type="molecule type" value="Genomic_DNA"/>
</dbReference>